<evidence type="ECO:0000256" key="5">
    <source>
        <dbReference type="ARBA" id="ARBA00023157"/>
    </source>
</evidence>
<dbReference type="SMART" id="SM00856">
    <property type="entry name" value="PMEI"/>
    <property type="match status" value="1"/>
</dbReference>
<dbReference type="PANTHER" id="PTHR31080:SF303">
    <property type="entry name" value="PECTINESTERASE 1-LIKE"/>
    <property type="match status" value="1"/>
</dbReference>
<keyword evidence="6" id="KW-0325">Glycoprotein</keyword>
<gene>
    <name evidence="9" type="ORF">ILEXP_LOCUS24106</name>
</gene>
<dbReference type="Pfam" id="PF04043">
    <property type="entry name" value="PMEI"/>
    <property type="match status" value="1"/>
</dbReference>
<sequence length="266" mass="30280">MESINIIKGYNKVNPSEDQIQISHHPPKASHRRSHLSHHPINRHYRCNGRCFNPQNHHRTTRESIIIVIVIVITFCQLGRLTQNHLLRDSIPKLMLDLRVIPDRHRGGSTRFEGRPWITTNPTFKTDPEFVFNLSIQVAVKELTNLTSLPKTLLSKSNDPSTESALKDCMSLFDDALSQLNKSVALMDVNPVEWVLTEAKIGDLNTWISSAMSDEETCLDGLEEMGSTMVDEVRTKVQTSKEYMSNSLAILVNIQSLLDKFDLRLH</sequence>
<evidence type="ECO:0000256" key="4">
    <source>
        <dbReference type="ARBA" id="ARBA00022729"/>
    </source>
</evidence>
<name>A0ABC8SER8_9AQUA</name>
<evidence type="ECO:0000313" key="10">
    <source>
        <dbReference type="Proteomes" id="UP001642360"/>
    </source>
</evidence>
<feature type="region of interest" description="Disordered" evidence="7">
    <location>
        <begin position="15"/>
        <end position="37"/>
    </location>
</feature>
<dbReference type="Gene3D" id="1.20.140.40">
    <property type="entry name" value="Invertase/pectin methylesterase inhibitor family protein"/>
    <property type="match status" value="1"/>
</dbReference>
<evidence type="ECO:0000256" key="1">
    <source>
        <dbReference type="ARBA" id="ARBA00006027"/>
    </source>
</evidence>
<dbReference type="Proteomes" id="UP001642360">
    <property type="component" value="Unassembled WGS sequence"/>
</dbReference>
<dbReference type="AlphaFoldDB" id="A0ABC8SER8"/>
<dbReference type="CDD" id="cd15798">
    <property type="entry name" value="PMEI-like_3"/>
    <property type="match status" value="1"/>
</dbReference>
<dbReference type="EMBL" id="CAUOFW020002725">
    <property type="protein sequence ID" value="CAK9155699.1"/>
    <property type="molecule type" value="Genomic_DNA"/>
</dbReference>
<dbReference type="NCBIfam" id="TIGR01614">
    <property type="entry name" value="PME_inhib"/>
    <property type="match status" value="1"/>
</dbReference>
<proteinExistence type="inferred from homology"/>
<evidence type="ECO:0000256" key="7">
    <source>
        <dbReference type="SAM" id="MobiDB-lite"/>
    </source>
</evidence>
<evidence type="ECO:0000313" key="9">
    <source>
        <dbReference type="EMBL" id="CAK9155699.1"/>
    </source>
</evidence>
<feature type="domain" description="Pectinesterase inhibitor" evidence="8">
    <location>
        <begin position="107"/>
        <end position="250"/>
    </location>
</feature>
<comment type="caution">
    <text evidence="9">The sequence shown here is derived from an EMBL/GenBank/DDBJ whole genome shotgun (WGS) entry which is preliminary data.</text>
</comment>
<evidence type="ECO:0000259" key="8">
    <source>
        <dbReference type="SMART" id="SM00856"/>
    </source>
</evidence>
<accession>A0ABC8SER8</accession>
<dbReference type="GO" id="GO:0030599">
    <property type="term" value="F:pectinesterase activity"/>
    <property type="evidence" value="ECO:0007669"/>
    <property type="project" value="UniProtKB-EC"/>
</dbReference>
<reference evidence="9 10" key="1">
    <citation type="submission" date="2024-02" db="EMBL/GenBank/DDBJ databases">
        <authorList>
            <person name="Vignale AGUSTIN F."/>
            <person name="Sosa J E."/>
            <person name="Modenutti C."/>
        </authorList>
    </citation>
    <scope>NUCLEOTIDE SEQUENCE [LARGE SCALE GENOMIC DNA]</scope>
</reference>
<feature type="compositionally biased region" description="Basic residues" evidence="7">
    <location>
        <begin position="25"/>
        <end position="37"/>
    </location>
</feature>
<keyword evidence="4" id="KW-0732">Signal</keyword>
<dbReference type="FunFam" id="1.20.140.40:FF:000010">
    <property type="entry name" value="Pectinesterase"/>
    <property type="match status" value="1"/>
</dbReference>
<keyword evidence="10" id="KW-1185">Reference proteome</keyword>
<evidence type="ECO:0000256" key="2">
    <source>
        <dbReference type="ARBA" id="ARBA00007786"/>
    </source>
</evidence>
<evidence type="ECO:0000256" key="3">
    <source>
        <dbReference type="ARBA" id="ARBA00013229"/>
    </source>
</evidence>
<comment type="similarity">
    <text evidence="2">In the C-terminal section; belongs to the pectinesterase family.</text>
</comment>
<dbReference type="SUPFAM" id="SSF101148">
    <property type="entry name" value="Plant invertase/pectin methylesterase inhibitor"/>
    <property type="match status" value="1"/>
</dbReference>
<dbReference type="EC" id="3.1.1.11" evidence="3"/>
<keyword evidence="5" id="KW-1015">Disulfide bond</keyword>
<dbReference type="InterPro" id="IPR006501">
    <property type="entry name" value="Pectinesterase_inhib_dom"/>
</dbReference>
<protein>
    <recommendedName>
        <fullName evidence="3">pectinesterase</fullName>
        <ecNumber evidence="3">3.1.1.11</ecNumber>
    </recommendedName>
</protein>
<dbReference type="PANTHER" id="PTHR31080">
    <property type="entry name" value="PECTINESTERASE INHIBITOR-LIKE"/>
    <property type="match status" value="1"/>
</dbReference>
<dbReference type="InterPro" id="IPR035513">
    <property type="entry name" value="Invertase/methylesterase_inhib"/>
</dbReference>
<organism evidence="9 10">
    <name type="scientific">Ilex paraguariensis</name>
    <name type="common">yerba mate</name>
    <dbReference type="NCBI Taxonomy" id="185542"/>
    <lineage>
        <taxon>Eukaryota</taxon>
        <taxon>Viridiplantae</taxon>
        <taxon>Streptophyta</taxon>
        <taxon>Embryophyta</taxon>
        <taxon>Tracheophyta</taxon>
        <taxon>Spermatophyta</taxon>
        <taxon>Magnoliopsida</taxon>
        <taxon>eudicotyledons</taxon>
        <taxon>Gunneridae</taxon>
        <taxon>Pentapetalae</taxon>
        <taxon>asterids</taxon>
        <taxon>campanulids</taxon>
        <taxon>Aquifoliales</taxon>
        <taxon>Aquifoliaceae</taxon>
        <taxon>Ilex</taxon>
    </lineage>
</organism>
<dbReference type="InterPro" id="IPR051955">
    <property type="entry name" value="PME_Inhibitor"/>
</dbReference>
<evidence type="ECO:0000256" key="6">
    <source>
        <dbReference type="ARBA" id="ARBA00023180"/>
    </source>
</evidence>
<comment type="similarity">
    <text evidence="1">In the N-terminal section; belongs to the PMEI family.</text>
</comment>